<dbReference type="InterPro" id="IPR024079">
    <property type="entry name" value="MetalloPept_cat_dom_sf"/>
</dbReference>
<dbReference type="GO" id="GO:0005886">
    <property type="term" value="C:plasma membrane"/>
    <property type="evidence" value="ECO:0007669"/>
    <property type="project" value="TreeGrafter"/>
</dbReference>
<feature type="domain" description="Peptidase M13 C-terminal" evidence="1">
    <location>
        <begin position="86"/>
        <end position="291"/>
    </location>
</feature>
<protein>
    <submittedName>
        <fullName evidence="2">Putative neprilysin</fullName>
    </submittedName>
</protein>
<dbReference type="PRINTS" id="PR00786">
    <property type="entry name" value="NEPRILYSIN"/>
</dbReference>
<dbReference type="InterPro" id="IPR018497">
    <property type="entry name" value="Peptidase_M13_C"/>
</dbReference>
<dbReference type="PANTHER" id="PTHR11733:SF133">
    <property type="entry name" value="PHOSPHATE-REGULATING NEUTRAL ENDOPEPTIDASE PHEX"/>
    <property type="match status" value="1"/>
</dbReference>
<name>A3EXP6_MACHI</name>
<dbReference type="CDD" id="cd08662">
    <property type="entry name" value="M13"/>
    <property type="match status" value="1"/>
</dbReference>
<feature type="non-terminal residue" evidence="2">
    <location>
        <position position="1"/>
    </location>
</feature>
<proteinExistence type="evidence at transcript level"/>
<dbReference type="SUPFAM" id="SSF55486">
    <property type="entry name" value="Metalloproteases ('zincins'), catalytic domain"/>
    <property type="match status" value="1"/>
</dbReference>
<dbReference type="GO" id="GO:0004222">
    <property type="term" value="F:metalloendopeptidase activity"/>
    <property type="evidence" value="ECO:0007669"/>
    <property type="project" value="InterPro"/>
</dbReference>
<dbReference type="GO" id="GO:0016485">
    <property type="term" value="P:protein processing"/>
    <property type="evidence" value="ECO:0007669"/>
    <property type="project" value="TreeGrafter"/>
</dbReference>
<reference evidence="2" key="1">
    <citation type="submission" date="2006-10" db="EMBL/GenBank/DDBJ databases">
        <title>Expressed genes of the pink hibiscus mealybug, Maconellicoccus hirsutus.</title>
        <authorList>
            <person name="Hunter W.B."/>
            <person name="Hunnicutt L.E."/>
        </authorList>
    </citation>
    <scope>NUCLEOTIDE SEQUENCE</scope>
</reference>
<dbReference type="PANTHER" id="PTHR11733">
    <property type="entry name" value="ZINC METALLOPROTEASE FAMILY M13 NEPRILYSIN-RELATED"/>
    <property type="match status" value="1"/>
</dbReference>
<dbReference type="AlphaFoldDB" id="A3EXP6"/>
<evidence type="ECO:0000259" key="1">
    <source>
        <dbReference type="Pfam" id="PF01431"/>
    </source>
</evidence>
<dbReference type="Pfam" id="PF01431">
    <property type="entry name" value="Peptidase_M13"/>
    <property type="match status" value="1"/>
</dbReference>
<evidence type="ECO:0000313" key="2">
    <source>
        <dbReference type="EMBL" id="ABN11956.1"/>
    </source>
</evidence>
<accession>A3EXP6</accession>
<dbReference type="InterPro" id="IPR000718">
    <property type="entry name" value="Peptidase_M13"/>
</dbReference>
<dbReference type="Gene3D" id="1.10.1380.10">
    <property type="entry name" value="Neutral endopeptidase , domain2"/>
    <property type="match status" value="1"/>
</dbReference>
<dbReference type="EMBL" id="EF091964">
    <property type="protein sequence ID" value="ABN11956.1"/>
    <property type="molecule type" value="mRNA"/>
</dbReference>
<organism evidence="2">
    <name type="scientific">Maconellicoccus hirsutus</name>
    <name type="common">Pink hibiscus mealybug</name>
    <dbReference type="NCBI Taxonomy" id="177089"/>
    <lineage>
        <taxon>Eukaryota</taxon>
        <taxon>Metazoa</taxon>
        <taxon>Ecdysozoa</taxon>
        <taxon>Arthropoda</taxon>
        <taxon>Hexapoda</taxon>
        <taxon>Insecta</taxon>
        <taxon>Pterygota</taxon>
        <taxon>Neoptera</taxon>
        <taxon>Paraneoptera</taxon>
        <taxon>Hemiptera</taxon>
        <taxon>Sternorrhyncha</taxon>
        <taxon>Coccoidea</taxon>
        <taxon>Pseudococcidae</taxon>
        <taxon>Maconellicoccus</taxon>
    </lineage>
</organism>
<sequence length="295" mass="33815">MDEKTKEKALKKLSLMKSRILFPNWIKSASDFDNYYSYLNLRDNFLDSMLYKIEGEIKKQFSVLHQTNNYTKSTIPNWMIPPTLVNAVYIPTENAIVIPAAIAGIPLFDADRLKALNYAGIGSVLGHEITHGFDNEGRKYNEIGSIEDWWHKETLKEYKKRVKCFVKAYDTYNVTFNNITLKGDSASTLGEDISDNGGFKESLFAYRKYVSENGEEPVLPQFENYTHEQLFTLAFANLWCETPTEDSESDFVFSDHSPNGVRTNGVLKNSKEFSEIWKCPKGSNMNPNVEKCSLW</sequence>
<dbReference type="Gene3D" id="3.40.390.10">
    <property type="entry name" value="Collagenase (Catalytic Domain)"/>
    <property type="match status" value="1"/>
</dbReference>
<dbReference type="PROSITE" id="PS51885">
    <property type="entry name" value="NEPRILYSIN"/>
    <property type="match status" value="1"/>
</dbReference>
<dbReference type="InterPro" id="IPR042089">
    <property type="entry name" value="Peptidase_M13_dom_2"/>
</dbReference>